<dbReference type="STRING" id="1796606.A2G96_17735"/>
<dbReference type="EMBL" id="CP014844">
    <property type="protein sequence ID" value="AMR79431.1"/>
    <property type="molecule type" value="Genomic_DNA"/>
</dbReference>
<keyword evidence="2" id="KW-1185">Reference proteome</keyword>
<dbReference type="KEGG" id="cnan:A2G96_17735"/>
<dbReference type="Proteomes" id="UP000075238">
    <property type="component" value="Chromosome 1"/>
</dbReference>
<accession>A0A142JMW9</accession>
<dbReference type="AlphaFoldDB" id="A0A142JMW9"/>
<sequence>MTRIVTEYTAIHSATGKAVSKTYHSQAPATCVAKAFARRNPTETYHVHADVFVYEQSTVVKTVKGAKA</sequence>
<reference evidence="1 2" key="1">
    <citation type="submission" date="2016-03" db="EMBL/GenBank/DDBJ databases">
        <title>Complete genome sequence of a novel chlorpyrifos degrading bacterium, Cupriavidus nantongensis sp. X1.</title>
        <authorList>
            <person name="Fang L."/>
        </authorList>
    </citation>
    <scope>NUCLEOTIDE SEQUENCE [LARGE SCALE GENOMIC DNA]</scope>
    <source>
        <strain evidence="1 2">X1</strain>
    </source>
</reference>
<protein>
    <submittedName>
        <fullName evidence="1">Uncharacterized protein</fullName>
    </submittedName>
</protein>
<gene>
    <name evidence="1" type="ORF">A2G96_17735</name>
</gene>
<evidence type="ECO:0000313" key="2">
    <source>
        <dbReference type="Proteomes" id="UP000075238"/>
    </source>
</evidence>
<proteinExistence type="predicted"/>
<dbReference type="RefSeq" id="WP_062801396.1">
    <property type="nucleotide sequence ID" value="NZ_CP014844.1"/>
</dbReference>
<name>A0A142JMW9_9BURK</name>
<evidence type="ECO:0000313" key="1">
    <source>
        <dbReference type="EMBL" id="AMR79431.1"/>
    </source>
</evidence>
<organism evidence="1 2">
    <name type="scientific">Cupriavidus nantongensis</name>
    <dbReference type="NCBI Taxonomy" id="1796606"/>
    <lineage>
        <taxon>Bacteria</taxon>
        <taxon>Pseudomonadati</taxon>
        <taxon>Pseudomonadota</taxon>
        <taxon>Betaproteobacteria</taxon>
        <taxon>Burkholderiales</taxon>
        <taxon>Burkholderiaceae</taxon>
        <taxon>Cupriavidus</taxon>
    </lineage>
</organism>